<keyword evidence="1" id="KW-0472">Membrane</keyword>
<feature type="transmembrane region" description="Helical" evidence="1">
    <location>
        <begin position="150"/>
        <end position="172"/>
    </location>
</feature>
<dbReference type="Pfam" id="PF20151">
    <property type="entry name" value="DUF6533"/>
    <property type="match status" value="1"/>
</dbReference>
<feature type="transmembrane region" description="Helical" evidence="1">
    <location>
        <begin position="178"/>
        <end position="200"/>
    </location>
</feature>
<gene>
    <name evidence="3" type="ORF">GGX14DRAFT_650984</name>
</gene>
<evidence type="ECO:0000313" key="4">
    <source>
        <dbReference type="Proteomes" id="UP001219525"/>
    </source>
</evidence>
<proteinExistence type="predicted"/>
<organism evidence="3 4">
    <name type="scientific">Mycena pura</name>
    <dbReference type="NCBI Taxonomy" id="153505"/>
    <lineage>
        <taxon>Eukaryota</taxon>
        <taxon>Fungi</taxon>
        <taxon>Dikarya</taxon>
        <taxon>Basidiomycota</taxon>
        <taxon>Agaricomycotina</taxon>
        <taxon>Agaricomycetes</taxon>
        <taxon>Agaricomycetidae</taxon>
        <taxon>Agaricales</taxon>
        <taxon>Marasmiineae</taxon>
        <taxon>Mycenaceae</taxon>
        <taxon>Mycena</taxon>
    </lineage>
</organism>
<dbReference type="EMBL" id="JARJCW010000005">
    <property type="protein sequence ID" value="KAJ7224540.1"/>
    <property type="molecule type" value="Genomic_DNA"/>
</dbReference>
<feature type="transmembrane region" description="Helical" evidence="1">
    <location>
        <begin position="81"/>
        <end position="99"/>
    </location>
</feature>
<feature type="domain" description="DUF6533" evidence="2">
    <location>
        <begin position="83"/>
        <end position="125"/>
    </location>
</feature>
<keyword evidence="1" id="KW-1133">Transmembrane helix</keyword>
<sequence>MNGTMHSRPTVKCYDADQLIMINRAVGRGASNYPLNHTPHSTSSQLTHLLVSSLNNPAAADMDSGGVDYARFISDHRIYRSLFLAGFSVLAYDHLLTLHTEVKYIWKSKLRPSTLCFLSLRYTCLASNIWASIFYFVIIGNESCVKMQNLWEVLVVLQEVLIELTFIVRVYAMYGRNPWILAALAFVLLLVVAICLWATITNGHSPNFTAPGPGVPGCNIITARTDTRPIGLYVRGNTNRKPPSTYMFPVDNVRIGLAGCWEAIGSQQLDRIGCDVLVFLLTLWKAYTQRRSNSALMYTSTSLVERMWRDGVMYFGLIVLVNTANLFTLYFCDILLNGFLSWFATSLSITLLSRLILNLHEACMIGIDTEEPNTVNLETLKFHTVTRADNSMN</sequence>
<evidence type="ECO:0000259" key="2">
    <source>
        <dbReference type="Pfam" id="PF20151"/>
    </source>
</evidence>
<feature type="transmembrane region" description="Helical" evidence="1">
    <location>
        <begin position="337"/>
        <end position="357"/>
    </location>
</feature>
<dbReference type="Proteomes" id="UP001219525">
    <property type="component" value="Unassembled WGS sequence"/>
</dbReference>
<accession>A0AAD6YND9</accession>
<feature type="transmembrane region" description="Helical" evidence="1">
    <location>
        <begin position="119"/>
        <end position="138"/>
    </location>
</feature>
<reference evidence="3" key="1">
    <citation type="submission" date="2023-03" db="EMBL/GenBank/DDBJ databases">
        <title>Massive genome expansion in bonnet fungi (Mycena s.s.) driven by repeated elements and novel gene families across ecological guilds.</title>
        <authorList>
            <consortium name="Lawrence Berkeley National Laboratory"/>
            <person name="Harder C.B."/>
            <person name="Miyauchi S."/>
            <person name="Viragh M."/>
            <person name="Kuo A."/>
            <person name="Thoen E."/>
            <person name="Andreopoulos B."/>
            <person name="Lu D."/>
            <person name="Skrede I."/>
            <person name="Drula E."/>
            <person name="Henrissat B."/>
            <person name="Morin E."/>
            <person name="Kohler A."/>
            <person name="Barry K."/>
            <person name="LaButti K."/>
            <person name="Morin E."/>
            <person name="Salamov A."/>
            <person name="Lipzen A."/>
            <person name="Mereny Z."/>
            <person name="Hegedus B."/>
            <person name="Baldrian P."/>
            <person name="Stursova M."/>
            <person name="Weitz H."/>
            <person name="Taylor A."/>
            <person name="Grigoriev I.V."/>
            <person name="Nagy L.G."/>
            <person name="Martin F."/>
            <person name="Kauserud H."/>
        </authorList>
    </citation>
    <scope>NUCLEOTIDE SEQUENCE</scope>
    <source>
        <strain evidence="3">9144</strain>
    </source>
</reference>
<dbReference type="AlphaFoldDB" id="A0AAD6YND9"/>
<feature type="transmembrane region" description="Helical" evidence="1">
    <location>
        <begin position="312"/>
        <end position="331"/>
    </location>
</feature>
<name>A0AAD6YND9_9AGAR</name>
<keyword evidence="4" id="KW-1185">Reference proteome</keyword>
<evidence type="ECO:0000313" key="3">
    <source>
        <dbReference type="EMBL" id="KAJ7224540.1"/>
    </source>
</evidence>
<protein>
    <recommendedName>
        <fullName evidence="2">DUF6533 domain-containing protein</fullName>
    </recommendedName>
</protein>
<keyword evidence="1" id="KW-0812">Transmembrane</keyword>
<evidence type="ECO:0000256" key="1">
    <source>
        <dbReference type="SAM" id="Phobius"/>
    </source>
</evidence>
<dbReference type="InterPro" id="IPR045340">
    <property type="entry name" value="DUF6533"/>
</dbReference>
<comment type="caution">
    <text evidence="3">The sequence shown here is derived from an EMBL/GenBank/DDBJ whole genome shotgun (WGS) entry which is preliminary data.</text>
</comment>